<dbReference type="GO" id="GO:0052621">
    <property type="term" value="F:diguanylate cyclase activity"/>
    <property type="evidence" value="ECO:0007669"/>
    <property type="project" value="UniProtKB-EC"/>
</dbReference>
<dbReference type="CDD" id="cd01949">
    <property type="entry name" value="GGDEF"/>
    <property type="match status" value="1"/>
</dbReference>
<dbReference type="EC" id="2.7.7.65" evidence="1"/>
<dbReference type="CDD" id="cd12915">
    <property type="entry name" value="PDC2_DGC_like"/>
    <property type="match status" value="1"/>
</dbReference>
<comment type="catalytic activity">
    <reaction evidence="2">
        <text>2 GTP = 3',3'-c-di-GMP + 2 diphosphate</text>
        <dbReference type="Rhea" id="RHEA:24898"/>
        <dbReference type="ChEBI" id="CHEBI:33019"/>
        <dbReference type="ChEBI" id="CHEBI:37565"/>
        <dbReference type="ChEBI" id="CHEBI:58805"/>
        <dbReference type="EC" id="2.7.7.65"/>
    </reaction>
</comment>
<keyword evidence="4" id="KW-0548">Nucleotidyltransferase</keyword>
<dbReference type="Pfam" id="PF00990">
    <property type="entry name" value="GGDEF"/>
    <property type="match status" value="1"/>
</dbReference>
<dbReference type="Pfam" id="PF22588">
    <property type="entry name" value="dCache_1_like"/>
    <property type="match status" value="1"/>
</dbReference>
<evidence type="ECO:0000259" key="3">
    <source>
        <dbReference type="PROSITE" id="PS50887"/>
    </source>
</evidence>
<reference evidence="4 5" key="1">
    <citation type="submission" date="2023-11" db="EMBL/GenBank/DDBJ databases">
        <authorList>
            <person name="Bao R."/>
        </authorList>
    </citation>
    <scope>NUCLEOTIDE SEQUENCE [LARGE SCALE GENOMIC DNA]</scope>
    <source>
        <strain evidence="4 5">PJ23</strain>
    </source>
</reference>
<protein>
    <recommendedName>
        <fullName evidence="1">diguanylate cyclase</fullName>
        <ecNumber evidence="1">2.7.7.65</ecNumber>
    </recommendedName>
</protein>
<dbReference type="PANTHER" id="PTHR45138">
    <property type="entry name" value="REGULATORY COMPONENTS OF SENSORY TRANSDUCTION SYSTEM"/>
    <property type="match status" value="1"/>
</dbReference>
<organism evidence="4 5">
    <name type="scientific">Terrihabitans rhizophilus</name>
    <dbReference type="NCBI Taxonomy" id="3092662"/>
    <lineage>
        <taxon>Bacteria</taxon>
        <taxon>Pseudomonadati</taxon>
        <taxon>Pseudomonadota</taxon>
        <taxon>Alphaproteobacteria</taxon>
        <taxon>Hyphomicrobiales</taxon>
        <taxon>Terrihabitans</taxon>
    </lineage>
</organism>
<comment type="caution">
    <text evidence="4">The sequence shown here is derived from an EMBL/GenBank/DDBJ whole genome shotgun (WGS) entry which is preliminary data.</text>
</comment>
<keyword evidence="4" id="KW-0808">Transferase</keyword>
<evidence type="ECO:0000256" key="2">
    <source>
        <dbReference type="ARBA" id="ARBA00034247"/>
    </source>
</evidence>
<dbReference type="Proteomes" id="UP001274321">
    <property type="component" value="Unassembled WGS sequence"/>
</dbReference>
<keyword evidence="5" id="KW-1185">Reference proteome</keyword>
<evidence type="ECO:0000256" key="1">
    <source>
        <dbReference type="ARBA" id="ARBA00012528"/>
    </source>
</evidence>
<accession>A0ABU4RQM8</accession>
<evidence type="ECO:0000313" key="5">
    <source>
        <dbReference type="Proteomes" id="UP001274321"/>
    </source>
</evidence>
<dbReference type="NCBIfam" id="TIGR00254">
    <property type="entry name" value="GGDEF"/>
    <property type="match status" value="1"/>
</dbReference>
<dbReference type="Gene3D" id="3.30.450.20">
    <property type="entry name" value="PAS domain"/>
    <property type="match status" value="2"/>
</dbReference>
<sequence length="483" mass="52787">MLGLEAWWALSQRNEAVTHIDVSMANLSRSLAQHAEDTFEMAELALTGLSDALASNGKTPEFYANLTKSLRNQVAVSPRLAGLFVYGPDGSWLASSVPQMPTNANNSDRVYFRHHQANNDDRLYIGDPVQSRSSGQWIITLTRRISNPDGSFGGVILASINARFFADFYRAFDVGRGGAVTLFSTDGTILSRSPFSDGFVGMNRAETELFRIYLPNAPAGSYTYTSALDSIERVSGYTRGKRYPLLVVAAVSRSEALALWREAFALRTGTVLIFVLSLTWLGFRLAAQIARRQEAEERLKHLASTDALTELANRRSFDSTLQSEWSRAAREGGPLSLLLIDVDHFKLFNDGYGHQAGDLALQEVGRQTRRAARRPADLAARYGGEELAIILPHTDAQGAAQVAEFVRSGVEGLGMPHSQNRPSGVVTVSIGCATIRPPRDNPNMTHSALVSMADRALYEAKLGGRNRVVVSKQLMALSTPEHA</sequence>
<feature type="domain" description="GGDEF" evidence="3">
    <location>
        <begin position="333"/>
        <end position="473"/>
    </location>
</feature>
<dbReference type="InterPro" id="IPR000160">
    <property type="entry name" value="GGDEF_dom"/>
</dbReference>
<dbReference type="InterPro" id="IPR043128">
    <property type="entry name" value="Rev_trsase/Diguanyl_cyclase"/>
</dbReference>
<dbReference type="InterPro" id="IPR054327">
    <property type="entry name" value="His-kinase-like_sensor"/>
</dbReference>
<proteinExistence type="predicted"/>
<name>A0ABU4RQM8_9HYPH</name>
<dbReference type="InterPro" id="IPR050469">
    <property type="entry name" value="Diguanylate_Cyclase"/>
</dbReference>
<dbReference type="PROSITE" id="PS50887">
    <property type="entry name" value="GGDEF"/>
    <property type="match status" value="1"/>
</dbReference>
<dbReference type="InterPro" id="IPR029151">
    <property type="entry name" value="Sensor-like_sf"/>
</dbReference>
<evidence type="ECO:0000313" key="4">
    <source>
        <dbReference type="EMBL" id="MDX6807177.1"/>
    </source>
</evidence>
<dbReference type="CDD" id="cd12914">
    <property type="entry name" value="PDC1_DGC_like"/>
    <property type="match status" value="1"/>
</dbReference>
<dbReference type="SMART" id="SM00267">
    <property type="entry name" value="GGDEF"/>
    <property type="match status" value="1"/>
</dbReference>
<dbReference type="InterPro" id="IPR029787">
    <property type="entry name" value="Nucleotide_cyclase"/>
</dbReference>
<dbReference type="SUPFAM" id="SSF103190">
    <property type="entry name" value="Sensory domain-like"/>
    <property type="match status" value="1"/>
</dbReference>
<dbReference type="SUPFAM" id="SSF55073">
    <property type="entry name" value="Nucleotide cyclase"/>
    <property type="match status" value="1"/>
</dbReference>
<dbReference type="PANTHER" id="PTHR45138:SF9">
    <property type="entry name" value="DIGUANYLATE CYCLASE DGCM-RELATED"/>
    <property type="match status" value="1"/>
</dbReference>
<dbReference type="EMBL" id="JAXAFJ010000009">
    <property type="protein sequence ID" value="MDX6807177.1"/>
    <property type="molecule type" value="Genomic_DNA"/>
</dbReference>
<dbReference type="Gene3D" id="3.30.70.270">
    <property type="match status" value="1"/>
</dbReference>
<gene>
    <name evidence="4" type="ORF">SCD90_13985</name>
</gene>